<feature type="transmembrane region" description="Helical" evidence="1">
    <location>
        <begin position="270"/>
        <end position="296"/>
    </location>
</feature>
<feature type="transmembrane region" description="Helical" evidence="1">
    <location>
        <begin position="180"/>
        <end position="200"/>
    </location>
</feature>
<feature type="transmembrane region" description="Helical" evidence="1">
    <location>
        <begin position="239"/>
        <end position="258"/>
    </location>
</feature>
<feature type="transmembrane region" description="Helical" evidence="1">
    <location>
        <begin position="89"/>
        <end position="110"/>
    </location>
</feature>
<sequence length="298" mass="32293">MANTETTEPSQTCANCGAILTGAYCAECGQSREDINRPFWTLATDTLDGLFSWDGRLLTTLRQLYTRPGRVARDYADGKRQSFTPPIRLYLIVSLVFFAAMTLSGVRIIAVNTSMSEAGPGISLTMFQPPGTSEPLNLTDEEREDFYALARGLGNPESVIRIALRAAEDPRGTEEKTAAAANQALILMVFVFILMNMALHPRTAVIRHVIHALYYHAAFLPVAGFLLIIAVWLDLPTGLALGLIAAASLASLSAYTLFDRGFYGSSWIGAVLRSLVILVVYSATTILVVTALILVATL</sequence>
<evidence type="ECO:0000313" key="3">
    <source>
        <dbReference type="Proteomes" id="UP001310692"/>
    </source>
</evidence>
<evidence type="ECO:0000313" key="2">
    <source>
        <dbReference type="EMBL" id="MEE2566958.1"/>
    </source>
</evidence>
<dbReference type="EMBL" id="JAZDRO010000004">
    <property type="protein sequence ID" value="MEE2566958.1"/>
    <property type="molecule type" value="Genomic_DNA"/>
</dbReference>
<organism evidence="2 3">
    <name type="scientific">Hyphobacterium marinum</name>
    <dbReference type="NCBI Taxonomy" id="3116574"/>
    <lineage>
        <taxon>Bacteria</taxon>
        <taxon>Pseudomonadati</taxon>
        <taxon>Pseudomonadota</taxon>
        <taxon>Alphaproteobacteria</taxon>
        <taxon>Maricaulales</taxon>
        <taxon>Maricaulaceae</taxon>
        <taxon>Hyphobacterium</taxon>
    </lineage>
</organism>
<accession>A0ABU7LZI8</accession>
<proteinExistence type="predicted"/>
<protein>
    <submittedName>
        <fullName evidence="2">DUF3667 domain-containing protein</fullName>
    </submittedName>
</protein>
<feature type="transmembrane region" description="Helical" evidence="1">
    <location>
        <begin position="212"/>
        <end position="233"/>
    </location>
</feature>
<dbReference type="Pfam" id="PF12412">
    <property type="entry name" value="DUF3667"/>
    <property type="match status" value="1"/>
</dbReference>
<reference evidence="2 3" key="1">
    <citation type="submission" date="2024-01" db="EMBL/GenBank/DDBJ databases">
        <title>Hyphobacterium bacterium isolated from marine sediment.</title>
        <authorList>
            <person name="Zhao S."/>
        </authorList>
    </citation>
    <scope>NUCLEOTIDE SEQUENCE [LARGE SCALE GENOMIC DNA]</scope>
    <source>
        <strain evidence="2 3">Y60-23</strain>
    </source>
</reference>
<keyword evidence="1" id="KW-0812">Transmembrane</keyword>
<name>A0ABU7LZI8_9PROT</name>
<gene>
    <name evidence="2" type="ORF">V0U35_09725</name>
</gene>
<dbReference type="InterPro" id="IPR022134">
    <property type="entry name" value="DUF3667"/>
</dbReference>
<keyword evidence="3" id="KW-1185">Reference proteome</keyword>
<dbReference type="Proteomes" id="UP001310692">
    <property type="component" value="Unassembled WGS sequence"/>
</dbReference>
<keyword evidence="1" id="KW-0472">Membrane</keyword>
<comment type="caution">
    <text evidence="2">The sequence shown here is derived from an EMBL/GenBank/DDBJ whole genome shotgun (WGS) entry which is preliminary data.</text>
</comment>
<keyword evidence="1" id="KW-1133">Transmembrane helix</keyword>
<evidence type="ECO:0000256" key="1">
    <source>
        <dbReference type="SAM" id="Phobius"/>
    </source>
</evidence>
<dbReference type="RefSeq" id="WP_330196515.1">
    <property type="nucleotide sequence ID" value="NZ_JAZDRO010000004.1"/>
</dbReference>